<evidence type="ECO:0000313" key="9">
    <source>
        <dbReference type="EMBL" id="PBK03122.1"/>
    </source>
</evidence>
<sequence>MNSDVDSSIPSIGLGTFRLKGEDAYNAVRTALKLGYRHIDTAQIYDNEQDVGRAIADSGLPREEVFVTTKIWTDNFAEGKLIPSLRESLDKLQLEQVDLTLIHWPSPGGAVPMQVYLNQLMEAREQGLTRLTGVSNFTIDLLNEAFELVGPDNIATNQVEIHPFLQNRKLVEFAREENLHLTAYMPLAVGKVMQDETLDRIAEEHGATPPQVAMAWLMQQGIAVIPSSTKRLHLESNLEAERVRLSADDLNFIARLDAGGRIANPDFAPEWD</sequence>
<dbReference type="PIRSF" id="PIRSF000097">
    <property type="entry name" value="AKR"/>
    <property type="match status" value="1"/>
</dbReference>
<dbReference type="PANTHER" id="PTHR43827:SF3">
    <property type="entry name" value="NADP-DEPENDENT OXIDOREDUCTASE DOMAIN-CONTAINING PROTEIN"/>
    <property type="match status" value="1"/>
</dbReference>
<dbReference type="InterPro" id="IPR020471">
    <property type="entry name" value="AKR"/>
</dbReference>
<evidence type="ECO:0000256" key="6">
    <source>
        <dbReference type="PIRSR" id="PIRSR000097-2"/>
    </source>
</evidence>
<dbReference type="NCBIfam" id="NF008377">
    <property type="entry name" value="PRK11172.1"/>
    <property type="match status" value="1"/>
</dbReference>
<comment type="caution">
    <text evidence="9">The sequence shown here is derived from an EMBL/GenBank/DDBJ whole genome shotgun (WGS) entry which is preliminary data.</text>
</comment>
<dbReference type="GO" id="GO:0051596">
    <property type="term" value="P:methylglyoxal catabolic process"/>
    <property type="evidence" value="ECO:0007669"/>
    <property type="project" value="TreeGrafter"/>
</dbReference>
<accession>A0A2A3MEC8</accession>
<dbReference type="PROSITE" id="PS00798">
    <property type="entry name" value="ALDOKETO_REDUCTASE_1"/>
    <property type="match status" value="1"/>
</dbReference>
<protein>
    <submittedName>
        <fullName evidence="9">2,5-didehydrogluconate reductase DkgB</fullName>
    </submittedName>
</protein>
<dbReference type="Proteomes" id="UP000242313">
    <property type="component" value="Unassembled WGS sequence"/>
</dbReference>
<evidence type="ECO:0000256" key="1">
    <source>
        <dbReference type="ARBA" id="ARBA00007905"/>
    </source>
</evidence>
<proteinExistence type="inferred from homology"/>
<keyword evidence="3" id="KW-0560">Oxidoreductase</keyword>
<feature type="site" description="Lowers pKa of active site Tyr" evidence="7">
    <location>
        <position position="70"/>
    </location>
</feature>
<evidence type="ECO:0000256" key="4">
    <source>
        <dbReference type="ARBA" id="ARBA00049445"/>
    </source>
</evidence>
<keyword evidence="2" id="KW-0521">NADP</keyword>
<dbReference type="CDD" id="cd19139">
    <property type="entry name" value="AKR_AKR3F2"/>
    <property type="match status" value="1"/>
</dbReference>
<dbReference type="InterPro" id="IPR036812">
    <property type="entry name" value="NAD(P)_OxRdtase_dom_sf"/>
</dbReference>
<feature type="active site" description="Proton donor" evidence="5">
    <location>
        <position position="45"/>
    </location>
</feature>
<evidence type="ECO:0000259" key="8">
    <source>
        <dbReference type="Pfam" id="PF00248"/>
    </source>
</evidence>
<dbReference type="InterPro" id="IPR023210">
    <property type="entry name" value="NADP_OxRdtase_dom"/>
</dbReference>
<feature type="domain" description="NADP-dependent oxidoreductase" evidence="8">
    <location>
        <begin position="12"/>
        <end position="256"/>
    </location>
</feature>
<evidence type="ECO:0000256" key="2">
    <source>
        <dbReference type="ARBA" id="ARBA00022857"/>
    </source>
</evidence>
<organism evidence="9 10">
    <name type="scientific">Pseudomonas abyssi</name>
    <dbReference type="NCBI Taxonomy" id="170540"/>
    <lineage>
        <taxon>Bacteria</taxon>
        <taxon>Pseudomonadati</taxon>
        <taxon>Pseudomonadota</taxon>
        <taxon>Gammaproteobacteria</taxon>
        <taxon>Pseudomonadales</taxon>
        <taxon>Pseudomonadaceae</taxon>
        <taxon>Pseudomonas</taxon>
    </lineage>
</organism>
<comment type="catalytic activity">
    <reaction evidence="4">
        <text>hydroxyacetone + NADP(+) = methylglyoxal + NADPH + H(+)</text>
        <dbReference type="Rhea" id="RHEA:27986"/>
        <dbReference type="ChEBI" id="CHEBI:15378"/>
        <dbReference type="ChEBI" id="CHEBI:17158"/>
        <dbReference type="ChEBI" id="CHEBI:27957"/>
        <dbReference type="ChEBI" id="CHEBI:57783"/>
        <dbReference type="ChEBI" id="CHEBI:58349"/>
    </reaction>
</comment>
<evidence type="ECO:0000256" key="5">
    <source>
        <dbReference type="PIRSR" id="PIRSR000097-1"/>
    </source>
</evidence>
<dbReference type="EMBL" id="NTMR01000024">
    <property type="protein sequence ID" value="PBK03122.1"/>
    <property type="molecule type" value="Genomic_DNA"/>
</dbReference>
<dbReference type="Gene3D" id="3.20.20.100">
    <property type="entry name" value="NADP-dependent oxidoreductase domain"/>
    <property type="match status" value="1"/>
</dbReference>
<evidence type="ECO:0000256" key="3">
    <source>
        <dbReference type="ARBA" id="ARBA00023002"/>
    </source>
</evidence>
<dbReference type="FunFam" id="3.20.20.100:FF:000002">
    <property type="entry name" value="2,5-diketo-D-gluconic acid reductase A"/>
    <property type="match status" value="1"/>
</dbReference>
<dbReference type="AlphaFoldDB" id="A0A2A3MEC8"/>
<name>A0A2A3MEC8_9PSED</name>
<dbReference type="PANTHER" id="PTHR43827">
    <property type="entry name" value="2,5-DIKETO-D-GLUCONIC ACID REDUCTASE"/>
    <property type="match status" value="1"/>
</dbReference>
<dbReference type="GO" id="GO:1990002">
    <property type="term" value="F:methylglyoxal reductase (NADPH) (acetol producing) activity"/>
    <property type="evidence" value="ECO:0007669"/>
    <property type="project" value="TreeGrafter"/>
</dbReference>
<keyword evidence="10" id="KW-1185">Reference proteome</keyword>
<dbReference type="RefSeq" id="WP_096005930.1">
    <property type="nucleotide sequence ID" value="NZ_NTMR01000024.1"/>
</dbReference>
<evidence type="ECO:0000256" key="7">
    <source>
        <dbReference type="PIRSR" id="PIRSR000097-3"/>
    </source>
</evidence>
<dbReference type="InterPro" id="IPR018170">
    <property type="entry name" value="Aldo/ket_reductase_CS"/>
</dbReference>
<dbReference type="SUPFAM" id="SSF51430">
    <property type="entry name" value="NAD(P)-linked oxidoreductase"/>
    <property type="match status" value="1"/>
</dbReference>
<dbReference type="PRINTS" id="PR00069">
    <property type="entry name" value="ALDKETRDTASE"/>
</dbReference>
<reference evidence="9 10" key="1">
    <citation type="submission" date="2017-09" db="EMBL/GenBank/DDBJ databases">
        <title>Pseudomonas abyssi sp. nov. isolated from Abyssopelagic Water.</title>
        <authorList>
            <person name="Wei Y."/>
        </authorList>
    </citation>
    <scope>NUCLEOTIDE SEQUENCE [LARGE SCALE GENOMIC DNA]</scope>
    <source>
        <strain evidence="9 10">MT5</strain>
    </source>
</reference>
<gene>
    <name evidence="9" type="ORF">CNQ84_16480</name>
</gene>
<comment type="similarity">
    <text evidence="1">Belongs to the aldo/keto reductase family.</text>
</comment>
<evidence type="ECO:0000313" key="10">
    <source>
        <dbReference type="Proteomes" id="UP000242313"/>
    </source>
</evidence>
<feature type="binding site" evidence="6">
    <location>
        <position position="103"/>
    </location>
    <ligand>
        <name>substrate</name>
    </ligand>
</feature>
<dbReference type="Pfam" id="PF00248">
    <property type="entry name" value="Aldo_ket_red"/>
    <property type="match status" value="1"/>
</dbReference>